<reference evidence="10 11" key="1">
    <citation type="submission" date="2020-06" db="EMBL/GenBank/DDBJ databases">
        <title>Acidovorax antarctica sp. nov., isolated from Corinth ice sheet soil, Antarctic Fields Peninsula.</title>
        <authorList>
            <person name="Xu Q."/>
            <person name="Peng F."/>
        </authorList>
    </citation>
    <scope>NUCLEOTIDE SEQUENCE [LARGE SCALE GENOMIC DNA]</scope>
    <source>
        <strain evidence="10 11">16-35-5</strain>
    </source>
</reference>
<dbReference type="KEGG" id="aant:HUK68_07615"/>
<keyword evidence="5 9" id="KW-0812">Transmembrane</keyword>
<evidence type="ECO:0000256" key="4">
    <source>
        <dbReference type="ARBA" id="ARBA00022475"/>
    </source>
</evidence>
<gene>
    <name evidence="10" type="ORF">HUK68_07615</name>
</gene>
<evidence type="ECO:0000256" key="3">
    <source>
        <dbReference type="ARBA" id="ARBA00022448"/>
    </source>
</evidence>
<dbReference type="PANTHER" id="PTHR34702">
    <property type="entry name" value="NA(+)/H(+) ANTIPORTER SUBUNIT F1"/>
    <property type="match status" value="1"/>
</dbReference>
<keyword evidence="4 8" id="KW-1003">Cell membrane</keyword>
<accession>A0A6N1X4F9</accession>
<comment type="subcellular location">
    <subcellularLocation>
        <location evidence="1 8">Cell membrane</location>
        <topology evidence="1 8">Multi-pass membrane protein</topology>
    </subcellularLocation>
</comment>
<dbReference type="GO" id="GO:0005886">
    <property type="term" value="C:plasma membrane"/>
    <property type="evidence" value="ECO:0007669"/>
    <property type="project" value="UniProtKB-SubCell"/>
</dbReference>
<evidence type="ECO:0000313" key="10">
    <source>
        <dbReference type="EMBL" id="QKV52766.1"/>
    </source>
</evidence>
<keyword evidence="6 9" id="KW-1133">Transmembrane helix</keyword>
<dbReference type="EMBL" id="CP054840">
    <property type="protein sequence ID" value="QKV52766.1"/>
    <property type="molecule type" value="Genomic_DNA"/>
</dbReference>
<feature type="transmembrane region" description="Helical" evidence="9">
    <location>
        <begin position="66"/>
        <end position="86"/>
    </location>
</feature>
<comment type="similarity">
    <text evidence="2 8">Belongs to the CPA3 antiporters (TC 2.A.63) subunit F family.</text>
</comment>
<evidence type="ECO:0000256" key="6">
    <source>
        <dbReference type="ARBA" id="ARBA00022989"/>
    </source>
</evidence>
<dbReference type="InterPro" id="IPR007208">
    <property type="entry name" value="MrpF/PhaF-like"/>
</dbReference>
<dbReference type="AlphaFoldDB" id="A0A6N1X4F9"/>
<dbReference type="PANTHER" id="PTHR34702:SF1">
    <property type="entry name" value="NA(+)_H(+) ANTIPORTER SUBUNIT F"/>
    <property type="match status" value="1"/>
</dbReference>
<protein>
    <submittedName>
        <fullName evidence="10">K+/H+ antiporter subunit F</fullName>
    </submittedName>
</protein>
<sequence length="92" mass="10040">MSPYFIGTLSFALFLLVLAMTCALYRLLKGPAAQDRVLALDCLYIIGMLAMLVLGILYSSTDYFEAALLIAMFGCVSSTAMAKFLLRGEVIE</sequence>
<dbReference type="PIRSF" id="PIRSF028784">
    <property type="entry name" value="MrpF"/>
    <property type="match status" value="1"/>
</dbReference>
<keyword evidence="7 8" id="KW-0472">Membrane</keyword>
<name>A0A6N1X4F9_9BURK</name>
<organism evidence="10 11">
    <name type="scientific">Comamonas antarctica</name>
    <dbReference type="NCBI Taxonomy" id="2743470"/>
    <lineage>
        <taxon>Bacteria</taxon>
        <taxon>Pseudomonadati</taxon>
        <taxon>Pseudomonadota</taxon>
        <taxon>Betaproteobacteria</taxon>
        <taxon>Burkholderiales</taxon>
        <taxon>Comamonadaceae</taxon>
        <taxon>Comamonas</taxon>
    </lineage>
</organism>
<feature type="transmembrane region" description="Helical" evidence="9">
    <location>
        <begin position="37"/>
        <end position="60"/>
    </location>
</feature>
<evidence type="ECO:0000313" key="11">
    <source>
        <dbReference type="Proteomes" id="UP000509579"/>
    </source>
</evidence>
<keyword evidence="11" id="KW-1185">Reference proteome</keyword>
<evidence type="ECO:0000256" key="1">
    <source>
        <dbReference type="ARBA" id="ARBA00004651"/>
    </source>
</evidence>
<dbReference type="RefSeq" id="WP_175503643.1">
    <property type="nucleotide sequence ID" value="NZ_CAURQT010000007.1"/>
</dbReference>
<dbReference type="Proteomes" id="UP000509579">
    <property type="component" value="Chromosome"/>
</dbReference>
<evidence type="ECO:0000256" key="5">
    <source>
        <dbReference type="ARBA" id="ARBA00022692"/>
    </source>
</evidence>
<proteinExistence type="inferred from homology"/>
<dbReference type="NCBIfam" id="NF004812">
    <property type="entry name" value="PRK06161.1"/>
    <property type="match status" value="1"/>
</dbReference>
<evidence type="ECO:0000256" key="9">
    <source>
        <dbReference type="SAM" id="Phobius"/>
    </source>
</evidence>
<dbReference type="Pfam" id="PF04066">
    <property type="entry name" value="MrpF_PhaF"/>
    <property type="match status" value="1"/>
</dbReference>
<keyword evidence="3 8" id="KW-0813">Transport</keyword>
<evidence type="ECO:0000256" key="7">
    <source>
        <dbReference type="ARBA" id="ARBA00023136"/>
    </source>
</evidence>
<keyword evidence="8" id="KW-0406">Ion transport</keyword>
<evidence type="ECO:0000256" key="8">
    <source>
        <dbReference type="PIRNR" id="PIRNR028784"/>
    </source>
</evidence>
<feature type="transmembrane region" description="Helical" evidence="9">
    <location>
        <begin position="6"/>
        <end position="25"/>
    </location>
</feature>
<evidence type="ECO:0000256" key="2">
    <source>
        <dbReference type="ARBA" id="ARBA00009212"/>
    </source>
</evidence>
<keyword evidence="8" id="KW-0050">Antiport</keyword>
<dbReference type="GO" id="GO:0015385">
    <property type="term" value="F:sodium:proton antiporter activity"/>
    <property type="evidence" value="ECO:0007669"/>
    <property type="project" value="TreeGrafter"/>
</dbReference>